<feature type="domain" description="LiaF transmembrane" evidence="8">
    <location>
        <begin position="81"/>
        <end position="131"/>
    </location>
</feature>
<keyword evidence="10" id="KW-1185">Reference proteome</keyword>
<feature type="transmembrane region" description="Helical" evidence="6">
    <location>
        <begin position="78"/>
        <end position="97"/>
    </location>
</feature>
<dbReference type="EMBL" id="SMAE01000011">
    <property type="protein sequence ID" value="TCS87488.1"/>
    <property type="molecule type" value="Genomic_DNA"/>
</dbReference>
<name>A0A4R3KRC6_9FIRM</name>
<dbReference type="InterPro" id="IPR054331">
    <property type="entry name" value="LiaF_TM"/>
</dbReference>
<reference evidence="9 10" key="1">
    <citation type="submission" date="2019-03" db="EMBL/GenBank/DDBJ databases">
        <title>Genomic Encyclopedia of Type Strains, Phase IV (KMG-IV): sequencing the most valuable type-strain genomes for metagenomic binning, comparative biology and taxonomic classification.</title>
        <authorList>
            <person name="Goeker M."/>
        </authorList>
    </citation>
    <scope>NUCLEOTIDE SEQUENCE [LARGE SCALE GENOMIC DNA]</scope>
    <source>
        <strain evidence="9 10">DSM 26752</strain>
    </source>
</reference>
<evidence type="ECO:0000256" key="1">
    <source>
        <dbReference type="ARBA" id="ARBA00004162"/>
    </source>
</evidence>
<evidence type="ECO:0000313" key="10">
    <source>
        <dbReference type="Proteomes" id="UP000294567"/>
    </source>
</evidence>
<dbReference type="AlphaFoldDB" id="A0A4R3KRC6"/>
<dbReference type="Pfam" id="PF04024">
    <property type="entry name" value="PspC"/>
    <property type="match status" value="1"/>
</dbReference>
<dbReference type="PANTHER" id="PTHR33885">
    <property type="entry name" value="PHAGE SHOCK PROTEIN C"/>
    <property type="match status" value="1"/>
</dbReference>
<dbReference type="Pfam" id="PF22570">
    <property type="entry name" value="LiaF-TM"/>
    <property type="match status" value="1"/>
</dbReference>
<evidence type="ECO:0000256" key="5">
    <source>
        <dbReference type="ARBA" id="ARBA00023136"/>
    </source>
</evidence>
<dbReference type="RefSeq" id="WP_132028873.1">
    <property type="nucleotide sequence ID" value="NZ_CP068564.1"/>
</dbReference>
<keyword evidence="5 6" id="KW-0472">Membrane</keyword>
<feature type="domain" description="Phage shock protein PspC N-terminal" evidence="7">
    <location>
        <begin position="3"/>
        <end position="60"/>
    </location>
</feature>
<dbReference type="InterPro" id="IPR007168">
    <property type="entry name" value="Phageshock_PspC_N"/>
</dbReference>
<evidence type="ECO:0000259" key="7">
    <source>
        <dbReference type="Pfam" id="PF04024"/>
    </source>
</evidence>
<keyword evidence="2" id="KW-1003">Cell membrane</keyword>
<evidence type="ECO:0000256" key="6">
    <source>
        <dbReference type="SAM" id="Phobius"/>
    </source>
</evidence>
<keyword evidence="4 6" id="KW-1133">Transmembrane helix</keyword>
<accession>A0A4R3KRC6</accession>
<proteinExistence type="predicted"/>
<dbReference type="Proteomes" id="UP000294567">
    <property type="component" value="Unassembled WGS sequence"/>
</dbReference>
<dbReference type="InterPro" id="IPR052027">
    <property type="entry name" value="PspC"/>
</dbReference>
<organism evidence="9 10">
    <name type="scientific">Keratinibaculum paraultunense</name>
    <dbReference type="NCBI Taxonomy" id="1278232"/>
    <lineage>
        <taxon>Bacteria</taxon>
        <taxon>Bacillati</taxon>
        <taxon>Bacillota</taxon>
        <taxon>Tissierellia</taxon>
        <taxon>Tissierellales</taxon>
        <taxon>Tepidimicrobiaceae</taxon>
        <taxon>Keratinibaculum</taxon>
    </lineage>
</organism>
<dbReference type="GO" id="GO:0005886">
    <property type="term" value="C:plasma membrane"/>
    <property type="evidence" value="ECO:0007669"/>
    <property type="project" value="UniProtKB-SubCell"/>
</dbReference>
<protein>
    <submittedName>
        <fullName evidence="9">Phage shock protein C (PspC) family protein</fullName>
    </submittedName>
</protein>
<dbReference type="PANTHER" id="PTHR33885:SF3">
    <property type="entry name" value="PHAGE SHOCK PROTEIN C"/>
    <property type="match status" value="1"/>
</dbReference>
<gene>
    <name evidence="9" type="ORF">EDD65_11151</name>
</gene>
<keyword evidence="3 6" id="KW-0812">Transmembrane</keyword>
<comment type="subcellular location">
    <subcellularLocation>
        <location evidence="1">Cell membrane</location>
        <topology evidence="1">Single-pass membrane protein</topology>
    </subcellularLocation>
</comment>
<evidence type="ECO:0000256" key="3">
    <source>
        <dbReference type="ARBA" id="ARBA00022692"/>
    </source>
</evidence>
<evidence type="ECO:0000313" key="9">
    <source>
        <dbReference type="EMBL" id="TCS87488.1"/>
    </source>
</evidence>
<comment type="caution">
    <text evidence="9">The sequence shown here is derived from an EMBL/GenBank/DDBJ whole genome shotgun (WGS) entry which is preliminary data.</text>
</comment>
<feature type="transmembrane region" description="Helical" evidence="6">
    <location>
        <begin position="34"/>
        <end position="58"/>
    </location>
</feature>
<evidence type="ECO:0000259" key="8">
    <source>
        <dbReference type="Pfam" id="PF22570"/>
    </source>
</evidence>
<sequence length="132" mass="14885">MEKKLKRSRNDRMIAGVCGGIAEYFNIDPTIVRIIWVLLCFVPGSPGLLAYLICALIIPEDDGVIYQDEKNNINPKNTALFIGLALIIIGGAMLMKVIWPQFAFKIMNIGKYWPVLLIIFGLYIIINQTNKK</sequence>
<dbReference type="OrthoDB" id="9815286at2"/>
<evidence type="ECO:0000256" key="4">
    <source>
        <dbReference type="ARBA" id="ARBA00022989"/>
    </source>
</evidence>
<evidence type="ECO:0000256" key="2">
    <source>
        <dbReference type="ARBA" id="ARBA00022475"/>
    </source>
</evidence>
<feature type="transmembrane region" description="Helical" evidence="6">
    <location>
        <begin position="109"/>
        <end position="126"/>
    </location>
</feature>